<dbReference type="GO" id="GO:0005643">
    <property type="term" value="C:nuclear pore"/>
    <property type="evidence" value="ECO:0007669"/>
    <property type="project" value="InterPro"/>
</dbReference>
<dbReference type="EMBL" id="OU896707">
    <property type="protein sequence ID" value="CAG9812740.1"/>
    <property type="molecule type" value="Genomic_DNA"/>
</dbReference>
<organism evidence="3 4">
    <name type="scientific">Phaedon cochleariae</name>
    <name type="common">Mustard beetle</name>
    <dbReference type="NCBI Taxonomy" id="80249"/>
    <lineage>
        <taxon>Eukaryota</taxon>
        <taxon>Metazoa</taxon>
        <taxon>Ecdysozoa</taxon>
        <taxon>Arthropoda</taxon>
        <taxon>Hexapoda</taxon>
        <taxon>Insecta</taxon>
        <taxon>Pterygota</taxon>
        <taxon>Neoptera</taxon>
        <taxon>Endopterygota</taxon>
        <taxon>Coleoptera</taxon>
        <taxon>Polyphaga</taxon>
        <taxon>Cucujiformia</taxon>
        <taxon>Chrysomeloidea</taxon>
        <taxon>Chrysomelidae</taxon>
        <taxon>Chrysomelinae</taxon>
        <taxon>Chrysomelini</taxon>
        <taxon>Phaedon</taxon>
    </lineage>
</organism>
<dbReference type="OrthoDB" id="10062131at2759"/>
<reference evidence="3" key="1">
    <citation type="submission" date="2022-01" db="EMBL/GenBank/DDBJ databases">
        <authorList>
            <person name="King R."/>
        </authorList>
    </citation>
    <scope>NUCLEOTIDE SEQUENCE</scope>
</reference>
<feature type="compositionally biased region" description="Basic and acidic residues" evidence="1">
    <location>
        <begin position="171"/>
        <end position="186"/>
    </location>
</feature>
<feature type="compositionally biased region" description="Polar residues" evidence="1">
    <location>
        <begin position="135"/>
        <end position="151"/>
    </location>
</feature>
<evidence type="ECO:0000313" key="3">
    <source>
        <dbReference type="EMBL" id="CAG9812740.1"/>
    </source>
</evidence>
<evidence type="ECO:0000256" key="1">
    <source>
        <dbReference type="SAM" id="MobiDB-lite"/>
    </source>
</evidence>
<feature type="compositionally biased region" description="Basic and acidic residues" evidence="1">
    <location>
        <begin position="107"/>
        <end position="134"/>
    </location>
</feature>
<feature type="region of interest" description="Disordered" evidence="1">
    <location>
        <begin position="1"/>
        <end position="32"/>
    </location>
</feature>
<gene>
    <name evidence="3" type="ORF">PHAECO_LOCUS1250</name>
</gene>
<evidence type="ECO:0000313" key="4">
    <source>
        <dbReference type="Proteomes" id="UP001153737"/>
    </source>
</evidence>
<dbReference type="AlphaFoldDB" id="A0A9N9SBV0"/>
<feature type="domain" description="Nuclear pore complex NUP2/50/61" evidence="2">
    <location>
        <begin position="4"/>
        <end position="73"/>
    </location>
</feature>
<proteinExistence type="predicted"/>
<feature type="compositionally biased region" description="Low complexity" evidence="1">
    <location>
        <begin position="152"/>
        <end position="163"/>
    </location>
</feature>
<evidence type="ECO:0000259" key="2">
    <source>
        <dbReference type="Pfam" id="PF08911"/>
    </source>
</evidence>
<dbReference type="Proteomes" id="UP001153737">
    <property type="component" value="Chromosome 1"/>
</dbReference>
<dbReference type="Pfam" id="PF08911">
    <property type="entry name" value="NUP50"/>
    <property type="match status" value="1"/>
</dbReference>
<dbReference type="InterPro" id="IPR015007">
    <property type="entry name" value="NUP2/50/61"/>
</dbReference>
<feature type="region of interest" description="Disordered" evidence="1">
    <location>
        <begin position="91"/>
        <end position="195"/>
    </location>
</feature>
<sequence length="195" mass="21458">MSGKRRANTDLNQDNWECEDEPEDAGTFKRASSDEMKKRVFKIAKRRRPVSSHADDGDATKKSVFASFVAFSKTSEVPKEAFSFLTNITSNKNSCGYSEGSGESVEYSEKNNVDNLVVEKSEIPIGNEVKDDSKLSCSIKTDLSNSSNNTGSISDLSELSDLSGMPVLKQKHPDVQKTDSINKNDSDNEGEEIND</sequence>
<name>A0A9N9SBV0_PHACE</name>
<feature type="compositionally biased region" description="Low complexity" evidence="1">
    <location>
        <begin position="96"/>
        <end position="105"/>
    </location>
</feature>
<protein>
    <recommendedName>
        <fullName evidence="2">Nuclear pore complex NUP2/50/61 domain-containing protein</fullName>
    </recommendedName>
</protein>
<keyword evidence="4" id="KW-1185">Reference proteome</keyword>
<reference evidence="3" key="2">
    <citation type="submission" date="2022-10" db="EMBL/GenBank/DDBJ databases">
        <authorList>
            <consortium name="ENA_rothamsted_submissions"/>
            <consortium name="culmorum"/>
            <person name="King R."/>
        </authorList>
    </citation>
    <scope>NUCLEOTIDE SEQUENCE</scope>
</reference>
<accession>A0A9N9SBV0</accession>